<evidence type="ECO:0000256" key="4">
    <source>
        <dbReference type="ARBA" id="ARBA00022643"/>
    </source>
</evidence>
<dbReference type="Proteomes" id="UP001165060">
    <property type="component" value="Unassembled WGS sequence"/>
</dbReference>
<evidence type="ECO:0000256" key="1">
    <source>
        <dbReference type="ARBA" id="ARBA00005201"/>
    </source>
</evidence>
<dbReference type="InterPro" id="IPR023465">
    <property type="entry name" value="Riboflavin_kinase_dom_sf"/>
</dbReference>
<dbReference type="SMART" id="SM00904">
    <property type="entry name" value="Flavokinase"/>
    <property type="match status" value="1"/>
</dbReference>
<comment type="pathway">
    <text evidence="1">Cofactor biosynthesis; FMN biosynthesis; FMN from riboflavin (ATP route): step 1/1.</text>
</comment>
<dbReference type="PANTHER" id="PTHR22749">
    <property type="entry name" value="RIBOFLAVIN KINASE/FMN ADENYLYLTRANSFERASE"/>
    <property type="match status" value="1"/>
</dbReference>
<evidence type="ECO:0000259" key="8">
    <source>
        <dbReference type="SMART" id="SM00904"/>
    </source>
</evidence>
<keyword evidence="10" id="KW-1185">Reference proteome</keyword>
<keyword evidence="4" id="KW-0288">FMN</keyword>
<gene>
    <name evidence="9" type="ORF">TeGR_g9122</name>
</gene>
<evidence type="ECO:0000256" key="3">
    <source>
        <dbReference type="ARBA" id="ARBA00022630"/>
    </source>
</evidence>
<dbReference type="InterPro" id="IPR015865">
    <property type="entry name" value="Riboflavin_kinase_bac/euk"/>
</dbReference>
<evidence type="ECO:0000256" key="7">
    <source>
        <dbReference type="ARBA" id="ARBA00022840"/>
    </source>
</evidence>
<keyword evidence="3" id="KW-0285">Flavoprotein</keyword>
<evidence type="ECO:0000313" key="10">
    <source>
        <dbReference type="Proteomes" id="UP001165060"/>
    </source>
</evidence>
<evidence type="ECO:0000256" key="5">
    <source>
        <dbReference type="ARBA" id="ARBA00022679"/>
    </source>
</evidence>
<comment type="caution">
    <text evidence="9">The sequence shown here is derived from an EMBL/GenBank/DDBJ whole genome shotgun (WGS) entry which is preliminary data.</text>
</comment>
<keyword evidence="6" id="KW-0547">Nucleotide-binding</keyword>
<sequence length="174" mass="19031">MSPLPLRLSAPAVRGFGRGSRELGIPTANLPPECLPLAAWEALEAGIYWGWAGLLPEVLPEGGGCARVFPAAISVGFNPTYGNKEKTLEPHFICAPSDPHRGASRCGESQMPDFYGRTVRLAVCGRIRDELKFEGLDKLVEWIKNDIKVTEEKCGSEGEGCWGEREWCRSGEEV</sequence>
<accession>A0ABQ6MWI2</accession>
<protein>
    <recommendedName>
        <fullName evidence="2">riboflavin kinase</fullName>
        <ecNumber evidence="2">2.7.1.26</ecNumber>
    </recommendedName>
</protein>
<keyword evidence="5" id="KW-0808">Transferase</keyword>
<dbReference type="SUPFAM" id="SSF82114">
    <property type="entry name" value="Riboflavin kinase-like"/>
    <property type="match status" value="1"/>
</dbReference>
<name>A0ABQ6MWI2_9STRA</name>
<feature type="domain" description="Riboflavin kinase" evidence="8">
    <location>
        <begin position="1"/>
        <end position="155"/>
    </location>
</feature>
<dbReference type="Pfam" id="PF01687">
    <property type="entry name" value="Flavokinase"/>
    <property type="match status" value="1"/>
</dbReference>
<dbReference type="EMBL" id="BRYB01001813">
    <property type="protein sequence ID" value="GMI34187.1"/>
    <property type="molecule type" value="Genomic_DNA"/>
</dbReference>
<evidence type="ECO:0000256" key="6">
    <source>
        <dbReference type="ARBA" id="ARBA00022741"/>
    </source>
</evidence>
<reference evidence="9 10" key="1">
    <citation type="journal article" date="2023" name="Commun. Biol.">
        <title>Genome analysis of Parmales, the sister group of diatoms, reveals the evolutionary specialization of diatoms from phago-mixotrophs to photoautotrophs.</title>
        <authorList>
            <person name="Ban H."/>
            <person name="Sato S."/>
            <person name="Yoshikawa S."/>
            <person name="Yamada K."/>
            <person name="Nakamura Y."/>
            <person name="Ichinomiya M."/>
            <person name="Sato N."/>
            <person name="Blanc-Mathieu R."/>
            <person name="Endo H."/>
            <person name="Kuwata A."/>
            <person name="Ogata H."/>
        </authorList>
    </citation>
    <scope>NUCLEOTIDE SEQUENCE [LARGE SCALE GENOMIC DNA]</scope>
</reference>
<keyword evidence="7" id="KW-0067">ATP-binding</keyword>
<evidence type="ECO:0000313" key="9">
    <source>
        <dbReference type="EMBL" id="GMI34187.1"/>
    </source>
</evidence>
<proteinExistence type="predicted"/>
<dbReference type="InterPro" id="IPR023468">
    <property type="entry name" value="Riboflavin_kinase"/>
</dbReference>
<evidence type="ECO:0000256" key="2">
    <source>
        <dbReference type="ARBA" id="ARBA00012105"/>
    </source>
</evidence>
<dbReference type="Gene3D" id="2.40.30.30">
    <property type="entry name" value="Riboflavin kinase-like"/>
    <property type="match status" value="1"/>
</dbReference>
<dbReference type="EC" id="2.7.1.26" evidence="2"/>
<dbReference type="PANTHER" id="PTHR22749:SF6">
    <property type="entry name" value="RIBOFLAVIN KINASE"/>
    <property type="match status" value="1"/>
</dbReference>
<organism evidence="9 10">
    <name type="scientific">Tetraparma gracilis</name>
    <dbReference type="NCBI Taxonomy" id="2962635"/>
    <lineage>
        <taxon>Eukaryota</taxon>
        <taxon>Sar</taxon>
        <taxon>Stramenopiles</taxon>
        <taxon>Ochrophyta</taxon>
        <taxon>Bolidophyceae</taxon>
        <taxon>Parmales</taxon>
        <taxon>Triparmaceae</taxon>
        <taxon>Tetraparma</taxon>
    </lineage>
</organism>